<dbReference type="Pfam" id="PF00388">
    <property type="entry name" value="PI-PLC-X"/>
    <property type="match status" value="1"/>
</dbReference>
<evidence type="ECO:0000256" key="3">
    <source>
        <dbReference type="ARBA" id="ARBA00022963"/>
    </source>
</evidence>
<reference evidence="10" key="1">
    <citation type="submission" date="2020-06" db="EMBL/GenBank/DDBJ databases">
        <authorList>
            <consortium name="Plant Systems Biology data submission"/>
        </authorList>
    </citation>
    <scope>NUCLEOTIDE SEQUENCE</scope>
    <source>
        <strain evidence="10">D6</strain>
    </source>
</reference>
<name>A0A9N8DQ60_9STRA</name>
<dbReference type="PROSITE" id="PS50004">
    <property type="entry name" value="C2"/>
    <property type="match status" value="1"/>
</dbReference>
<dbReference type="SMART" id="SM00148">
    <property type="entry name" value="PLCXc"/>
    <property type="match status" value="1"/>
</dbReference>
<evidence type="ECO:0000256" key="6">
    <source>
        <dbReference type="SAM" id="Coils"/>
    </source>
</evidence>
<dbReference type="InterPro" id="IPR017946">
    <property type="entry name" value="PLC-like_Pdiesterase_TIM-brl"/>
</dbReference>
<evidence type="ECO:0000256" key="7">
    <source>
        <dbReference type="SAM" id="MobiDB-lite"/>
    </source>
</evidence>
<dbReference type="GO" id="GO:0016042">
    <property type="term" value="P:lipid catabolic process"/>
    <property type="evidence" value="ECO:0007669"/>
    <property type="project" value="UniProtKB-KW"/>
</dbReference>
<keyword evidence="5" id="KW-0807">Transducer</keyword>
<dbReference type="SMART" id="SM00149">
    <property type="entry name" value="PLCYc"/>
    <property type="match status" value="1"/>
</dbReference>
<dbReference type="PROSITE" id="PS50007">
    <property type="entry name" value="PIPLC_X_DOMAIN"/>
    <property type="match status" value="1"/>
</dbReference>
<feature type="compositionally biased region" description="Basic and acidic residues" evidence="7">
    <location>
        <begin position="896"/>
        <end position="932"/>
    </location>
</feature>
<accession>A0A9N8DQ60</accession>
<dbReference type="GO" id="GO:0051209">
    <property type="term" value="P:release of sequestered calcium ion into cytosol"/>
    <property type="evidence" value="ECO:0007669"/>
    <property type="project" value="TreeGrafter"/>
</dbReference>
<dbReference type="InterPro" id="IPR001192">
    <property type="entry name" value="PI-PLC_fam"/>
</dbReference>
<dbReference type="InterPro" id="IPR000008">
    <property type="entry name" value="C2_dom"/>
</dbReference>
<evidence type="ECO:0000256" key="2">
    <source>
        <dbReference type="ARBA" id="ARBA00022801"/>
    </source>
</evidence>
<keyword evidence="2" id="KW-0378">Hydrolase</keyword>
<dbReference type="EC" id="3.1.4.11" evidence="1"/>
<evidence type="ECO:0000256" key="1">
    <source>
        <dbReference type="ARBA" id="ARBA00012368"/>
    </source>
</evidence>
<dbReference type="SMART" id="SM00239">
    <property type="entry name" value="C2"/>
    <property type="match status" value="1"/>
</dbReference>
<dbReference type="Pfam" id="PF00387">
    <property type="entry name" value="PI-PLC-Y"/>
    <property type="match status" value="1"/>
</dbReference>
<dbReference type="PROSITE" id="PS50008">
    <property type="entry name" value="PIPLC_Y_DOMAIN"/>
    <property type="match status" value="1"/>
</dbReference>
<dbReference type="InterPro" id="IPR001711">
    <property type="entry name" value="PLipase_C_Pinositol-sp_Y"/>
</dbReference>
<dbReference type="InterPro" id="IPR000909">
    <property type="entry name" value="PLipase_C_PInositol-sp_X_dom"/>
</dbReference>
<evidence type="ECO:0000256" key="4">
    <source>
        <dbReference type="ARBA" id="ARBA00023098"/>
    </source>
</evidence>
<keyword evidence="4" id="KW-0443">Lipid metabolism</keyword>
<dbReference type="InterPro" id="IPR011993">
    <property type="entry name" value="PH-like_dom_sf"/>
</dbReference>
<dbReference type="OrthoDB" id="269822at2759"/>
<keyword evidence="3" id="KW-0442">Lipid degradation</keyword>
<feature type="domain" description="C2" evidence="8">
    <location>
        <begin position="1371"/>
        <end position="1507"/>
    </location>
</feature>
<proteinExistence type="predicted"/>
<comment type="caution">
    <text evidence="10">The sequence shown here is derived from an EMBL/GenBank/DDBJ whole genome shotgun (WGS) entry which is preliminary data.</text>
</comment>
<protein>
    <recommendedName>
        <fullName evidence="1">phosphoinositide phospholipase C</fullName>
        <ecNumber evidence="1">3.1.4.11</ecNumber>
    </recommendedName>
</protein>
<feature type="coiled-coil region" evidence="6">
    <location>
        <begin position="673"/>
        <end position="721"/>
    </location>
</feature>
<feature type="domain" description="PI-PLC Y-box" evidence="9">
    <location>
        <begin position="1280"/>
        <end position="1377"/>
    </location>
</feature>
<feature type="region of interest" description="Disordered" evidence="7">
    <location>
        <begin position="727"/>
        <end position="758"/>
    </location>
</feature>
<dbReference type="PANTHER" id="PTHR10336:SF36">
    <property type="entry name" value="1-PHOSPHATIDYLINOSITOL 4,5-BISPHOSPHATE PHOSPHODIESTERASE BETA-4"/>
    <property type="match status" value="1"/>
</dbReference>
<dbReference type="CDD" id="cd00275">
    <property type="entry name" value="C2_PLC_like"/>
    <property type="match status" value="1"/>
</dbReference>
<organism evidence="10 11">
    <name type="scientific">Seminavis robusta</name>
    <dbReference type="NCBI Taxonomy" id="568900"/>
    <lineage>
        <taxon>Eukaryota</taxon>
        <taxon>Sar</taxon>
        <taxon>Stramenopiles</taxon>
        <taxon>Ochrophyta</taxon>
        <taxon>Bacillariophyta</taxon>
        <taxon>Bacillariophyceae</taxon>
        <taxon>Bacillariophycidae</taxon>
        <taxon>Naviculales</taxon>
        <taxon>Naviculaceae</taxon>
        <taxon>Seminavis</taxon>
    </lineage>
</organism>
<feature type="coiled-coil region" evidence="6">
    <location>
        <begin position="781"/>
        <end position="825"/>
    </location>
</feature>
<dbReference type="SUPFAM" id="SSF49562">
    <property type="entry name" value="C2 domain (Calcium/lipid-binding domain, CaLB)"/>
    <property type="match status" value="1"/>
</dbReference>
<evidence type="ECO:0000259" key="8">
    <source>
        <dbReference type="PROSITE" id="PS50004"/>
    </source>
</evidence>
<dbReference type="GO" id="GO:0004435">
    <property type="term" value="F:phosphatidylinositol-4,5-bisphosphate phospholipase C activity"/>
    <property type="evidence" value="ECO:0007669"/>
    <property type="project" value="UniProtKB-EC"/>
</dbReference>
<feature type="coiled-coil region" evidence="6">
    <location>
        <begin position="997"/>
        <end position="1024"/>
    </location>
</feature>
<sequence>MTSILSGQNALQQLPSSARPNEDSIVSYKLDSKLQTRRKSLSTSNDSGVEVLKVSKNGKLYPRRLAFSPDHRCIYVTTNRFRSVKGFLKYALQTSREVTARTIGIGAIDHILRGQQTKRFAIARVTALSNEGDSVMKLMLESESMSFSVVYRVSPDNSPLSSGIPMIDGALAAKQQTNQYDTLDLILPNQQSYETLLASLEDLIALHREERMRYARNILLLQLHWGDLGKQLTDSMSASEWLILCDRMNIPLSRNEHSRLYKNYEKQLNEGEGMLFSYVGEILEDIEAETINDPCDAVWKDIVSTDPIPAVKVGRAEDDASLELLNDEGEEETISAVALLSFIRSQQKQFSSSLEDAINLIHTLNNQITWDDLEDSQRFDVTEDTRIASLDRLGKSRFVAFLLSDYNDIYDPAACVPKPEEMCMPLSDYWIHTSHDSYLAKGNDGALGGLKRVACTENGPNGAAAGGGTSALGGTDSAKEIVDEQMYLYALQRGVRCLDLDLWDGTTGAPVVAKSEPTGTDGTIPLAVVLRNVRSFLKHNPMSYPVILRIENHCSYVVQQKVAQQITHILLGANILAKPDIEAMNERSPLPSPDALKGKVLIMGKRPSVVEDGARILNDDYDDENDTTDEKLYQNLTYDEEEFDDMNNHVIGFNSSGPITASGPPPGREADHQRSLEVVLNEAMEDAEQAKQAASLAEARAARLQFEAGEAEKLAAKLTQEAGLTPAEVKAGAANSPRSEGQGVEMQLKTSNSGPHDEGLEVQEFLYEEVKGSRSRYSSVISEAIEASENATEKLTLLNEADSALRNAETSLSQAKQREKDLAEQSRRAAVEARCNREHAGIAKRRIATVQDLVKKCEENANSARTVVVTATTEAKISERRAGEAEARAGRALATAERDRSRADAETKKEEKLEEEASKLHTERSEASDTAKLARDRVEKAAAMLERVDEQVKLIEKSHQFKEEARENPMYREGTMPPSEIELFPNLAKHASKIEELELCKDLIKEASNENAKAESLRRASQERFEEKAQMWKIQADIAVQVRKQADRSSMVAEELAEHAEEERDAANLRHVARDKAEANVQERTSHLESVRAQLAEAERASSDAATLAVETRKRADSLAIEAEAATDFSHKIAAVEKCKISREKAFAAYEAARVIKDDKDAVAADTKRLLETNAEVYTSAVREAAAESHRVNTERLSEKKAILAYNRALLTRKQADHAKALSKIAMATSQEKSLAAKQAQEYKIRSSRVSPIPATLASHTWLHTTRHKYWEKTLSLPPFHVLSMAHQGLALAHSKDHKTVQRKMVHFTRNHLCRIFPSNSSISDSASKNFDPVLPWSLGCQLVAANHHAPDENLMLVAARFRQNGSCGYVRKPSALTRPSNISNKEQRWRIRVLRGSYLPKPDVRVSSHHHTNRCVRPFVKVVLHDGEDPSEKGQQHRTSVVPSNGLNPVWDDKQGFEFVVSQPWVAMLSIMVFDKSDNGMEDFIAGSAVPVAHLRQGYRSVSLFDSSHVRGGAYTFASLLVNCQKVS</sequence>
<dbReference type="Gene3D" id="3.20.20.190">
    <property type="entry name" value="Phosphatidylinositol (PI) phosphodiesterase"/>
    <property type="match status" value="2"/>
</dbReference>
<evidence type="ECO:0000313" key="11">
    <source>
        <dbReference type="Proteomes" id="UP001153069"/>
    </source>
</evidence>
<keyword evidence="6" id="KW-0175">Coiled coil</keyword>
<feature type="region of interest" description="Disordered" evidence="7">
    <location>
        <begin position="878"/>
        <end position="932"/>
    </location>
</feature>
<dbReference type="InterPro" id="IPR035892">
    <property type="entry name" value="C2_domain_sf"/>
</dbReference>
<gene>
    <name evidence="10" type="ORF">SEMRO_209_G087400.1</name>
</gene>
<dbReference type="Gene3D" id="2.60.40.150">
    <property type="entry name" value="C2 domain"/>
    <property type="match status" value="1"/>
</dbReference>
<dbReference type="GO" id="GO:0048015">
    <property type="term" value="P:phosphatidylinositol-mediated signaling"/>
    <property type="evidence" value="ECO:0007669"/>
    <property type="project" value="TreeGrafter"/>
</dbReference>
<evidence type="ECO:0000313" key="10">
    <source>
        <dbReference type="EMBL" id="CAB9504809.1"/>
    </source>
</evidence>
<dbReference type="EMBL" id="CAICTM010000208">
    <property type="protein sequence ID" value="CAB9504809.1"/>
    <property type="molecule type" value="Genomic_DNA"/>
</dbReference>
<dbReference type="Proteomes" id="UP001153069">
    <property type="component" value="Unassembled WGS sequence"/>
</dbReference>
<dbReference type="Pfam" id="PF00168">
    <property type="entry name" value="C2"/>
    <property type="match status" value="1"/>
</dbReference>
<evidence type="ECO:0000259" key="9">
    <source>
        <dbReference type="PROSITE" id="PS50008"/>
    </source>
</evidence>
<feature type="compositionally biased region" description="Basic and acidic residues" evidence="7">
    <location>
        <begin position="878"/>
        <end position="889"/>
    </location>
</feature>
<dbReference type="PANTHER" id="PTHR10336">
    <property type="entry name" value="PHOSPHOINOSITIDE-SPECIFIC PHOSPHOLIPASE C FAMILY PROTEIN"/>
    <property type="match status" value="1"/>
</dbReference>
<dbReference type="SUPFAM" id="SSF51695">
    <property type="entry name" value="PLC-like phosphodiesterases"/>
    <property type="match status" value="1"/>
</dbReference>
<keyword evidence="11" id="KW-1185">Reference proteome</keyword>
<evidence type="ECO:0000256" key="5">
    <source>
        <dbReference type="ARBA" id="ARBA00023224"/>
    </source>
</evidence>
<dbReference type="Gene3D" id="2.30.29.30">
    <property type="entry name" value="Pleckstrin-homology domain (PH domain)/Phosphotyrosine-binding domain (PTB)"/>
    <property type="match status" value="1"/>
</dbReference>